<organism evidence="3 4">
    <name type="scientific">Corchorus olitorius</name>
    <dbReference type="NCBI Taxonomy" id="93759"/>
    <lineage>
        <taxon>Eukaryota</taxon>
        <taxon>Viridiplantae</taxon>
        <taxon>Streptophyta</taxon>
        <taxon>Embryophyta</taxon>
        <taxon>Tracheophyta</taxon>
        <taxon>Spermatophyta</taxon>
        <taxon>Magnoliopsida</taxon>
        <taxon>eudicotyledons</taxon>
        <taxon>Gunneridae</taxon>
        <taxon>Pentapetalae</taxon>
        <taxon>rosids</taxon>
        <taxon>malvids</taxon>
        <taxon>Malvales</taxon>
        <taxon>Malvaceae</taxon>
        <taxon>Grewioideae</taxon>
        <taxon>Apeibeae</taxon>
        <taxon>Corchorus</taxon>
    </lineage>
</organism>
<evidence type="ECO:0000313" key="4">
    <source>
        <dbReference type="Proteomes" id="UP000187203"/>
    </source>
</evidence>
<dbReference type="SUPFAM" id="SSF47473">
    <property type="entry name" value="EF-hand"/>
    <property type="match status" value="1"/>
</dbReference>
<dbReference type="GO" id="GO:0005509">
    <property type="term" value="F:calcium ion binding"/>
    <property type="evidence" value="ECO:0007669"/>
    <property type="project" value="UniProtKB-UniRule"/>
</dbReference>
<evidence type="ECO:0000313" key="3">
    <source>
        <dbReference type="EMBL" id="OMO69257.1"/>
    </source>
</evidence>
<comment type="function">
    <text evidence="2">Acts as a calcium sensor. CBL proteins interact with CIPK serine-threonine protein kinases. Binding of a CBL protein to the regulatory NAF domain of a CIPK protein lead to the activation of the kinase in a calcium-dependent manner.</text>
</comment>
<dbReference type="AlphaFoldDB" id="A0A1R3HFW0"/>
<dbReference type="STRING" id="93759.A0A1R3HFW0"/>
<comment type="subunit">
    <text evidence="2">Homodimer. Interacts with CIPK.</text>
</comment>
<dbReference type="GO" id="GO:0019900">
    <property type="term" value="F:kinase binding"/>
    <property type="evidence" value="ECO:0007669"/>
    <property type="project" value="UniProtKB-UniRule"/>
</dbReference>
<dbReference type="Gene3D" id="1.10.238.10">
    <property type="entry name" value="EF-hand"/>
    <property type="match status" value="1"/>
</dbReference>
<keyword evidence="2" id="KW-0106">Calcium</keyword>
<dbReference type="GO" id="GO:0016020">
    <property type="term" value="C:membrane"/>
    <property type="evidence" value="ECO:0007669"/>
    <property type="project" value="UniProtKB-SubCell"/>
</dbReference>
<evidence type="ECO:0000256" key="1">
    <source>
        <dbReference type="ARBA" id="ARBA00022737"/>
    </source>
</evidence>
<comment type="caution">
    <text evidence="3">The sequence shown here is derived from an EMBL/GenBank/DDBJ whole genome shotgun (WGS) entry which is preliminary data.</text>
</comment>
<keyword evidence="1 2" id="KW-0677">Repeat</keyword>
<dbReference type="Proteomes" id="UP000187203">
    <property type="component" value="Unassembled WGS sequence"/>
</dbReference>
<keyword evidence="2" id="KW-0479">Metal-binding</keyword>
<name>A0A1R3HFW0_9ROSI</name>
<comment type="similarity">
    <text evidence="2">Belongs to the calcineurin regulatory subunit family.</text>
</comment>
<dbReference type="GO" id="GO:0019722">
    <property type="term" value="P:calcium-mediated signaling"/>
    <property type="evidence" value="ECO:0007669"/>
    <property type="project" value="UniProtKB-UniRule"/>
</dbReference>
<keyword evidence="2" id="KW-0472">Membrane</keyword>
<keyword evidence="4" id="KW-1185">Reference proteome</keyword>
<dbReference type="InterPro" id="IPR045198">
    <property type="entry name" value="CNBL1-10"/>
</dbReference>
<proteinExistence type="inferred from homology"/>
<evidence type="ECO:0000256" key="2">
    <source>
        <dbReference type="RuleBase" id="RU369080"/>
    </source>
</evidence>
<sequence>MEPSIQVVQAVVHIGLAIEQEVIDSRRGKVMLRRVAFRLYGLRQTGFIEQEEVKQMVIAIFMESDVNLSDDLLEAIIDKI</sequence>
<dbReference type="InterPro" id="IPR011992">
    <property type="entry name" value="EF-hand-dom_pair"/>
</dbReference>
<dbReference type="PANTHER" id="PTHR23056">
    <property type="entry name" value="CALCINEURIN B"/>
    <property type="match status" value="1"/>
</dbReference>
<dbReference type="EMBL" id="AWUE01020254">
    <property type="protein sequence ID" value="OMO69257.1"/>
    <property type="molecule type" value="Genomic_DNA"/>
</dbReference>
<protein>
    <recommendedName>
        <fullName evidence="2">Calcineurin B-like protein</fullName>
    </recommendedName>
</protein>
<reference evidence="4" key="1">
    <citation type="submission" date="2013-09" db="EMBL/GenBank/DDBJ databases">
        <title>Corchorus olitorius genome sequencing.</title>
        <authorList>
            <person name="Alam M."/>
            <person name="Haque M.S."/>
            <person name="Islam M.S."/>
            <person name="Emdad E.M."/>
            <person name="Islam M.M."/>
            <person name="Ahmed B."/>
            <person name="Halim A."/>
            <person name="Hossen Q.M.M."/>
            <person name="Hossain M.Z."/>
            <person name="Ahmed R."/>
            <person name="Khan M.M."/>
            <person name="Islam R."/>
            <person name="Rashid M.M."/>
            <person name="Khan S.A."/>
            <person name="Rahman M.S."/>
            <person name="Alam M."/>
            <person name="Yahiya A.S."/>
            <person name="Khan M.S."/>
            <person name="Azam M.S."/>
            <person name="Haque T."/>
            <person name="Lashkar M.Z.H."/>
            <person name="Akhand A.I."/>
            <person name="Morshed G."/>
            <person name="Roy S."/>
            <person name="Uddin K.S."/>
            <person name="Rabeya T."/>
            <person name="Hossain A.S."/>
            <person name="Chowdhury A."/>
            <person name="Snigdha A.R."/>
            <person name="Mortoza M.S."/>
            <person name="Matin S.A."/>
            <person name="Hoque S.M.E."/>
            <person name="Islam M.K."/>
            <person name="Roy D.K."/>
            <person name="Haider R."/>
            <person name="Moosa M.M."/>
            <person name="Elias S.M."/>
            <person name="Hasan A.M."/>
            <person name="Jahan S."/>
            <person name="Shafiuddin M."/>
            <person name="Mahmood N."/>
            <person name="Shommy N.S."/>
        </authorList>
    </citation>
    <scope>NUCLEOTIDE SEQUENCE [LARGE SCALE GENOMIC DNA]</scope>
    <source>
        <strain evidence="4">cv. O-4</strain>
    </source>
</reference>
<comment type="subcellular location">
    <subcellularLocation>
        <location evidence="2">Membrane</location>
    </subcellularLocation>
</comment>
<gene>
    <name evidence="3" type="ORF">COLO4_29180</name>
</gene>
<dbReference type="PANTHER" id="PTHR23056:SF26">
    <property type="entry name" value="CALCINEURIN B-LIKE PROTEIN 10"/>
    <property type="match status" value="1"/>
</dbReference>
<dbReference type="OrthoDB" id="1685258at2759"/>
<accession>A0A1R3HFW0</accession>